<keyword evidence="4" id="KW-1185">Reference proteome</keyword>
<name>A0ABP1R3N1_9HEXA</name>
<dbReference type="SUPFAM" id="SSF103473">
    <property type="entry name" value="MFS general substrate transporter"/>
    <property type="match status" value="2"/>
</dbReference>
<keyword evidence="2" id="KW-1133">Transmembrane helix</keyword>
<accession>A0ABP1R3N1</accession>
<feature type="transmembrane region" description="Helical" evidence="2">
    <location>
        <begin position="161"/>
        <end position="180"/>
    </location>
</feature>
<feature type="transmembrane region" description="Helical" evidence="2">
    <location>
        <begin position="520"/>
        <end position="537"/>
    </location>
</feature>
<feature type="transmembrane region" description="Helical" evidence="2">
    <location>
        <begin position="577"/>
        <end position="597"/>
    </location>
</feature>
<proteinExistence type="predicted"/>
<evidence type="ECO:0000313" key="3">
    <source>
        <dbReference type="EMBL" id="CAL8115240.1"/>
    </source>
</evidence>
<feature type="region of interest" description="Disordered" evidence="1">
    <location>
        <begin position="252"/>
        <end position="279"/>
    </location>
</feature>
<dbReference type="PANTHER" id="PTHR11360">
    <property type="entry name" value="MONOCARBOXYLATE TRANSPORTER"/>
    <property type="match status" value="1"/>
</dbReference>
<reference evidence="3 4" key="1">
    <citation type="submission" date="2024-08" db="EMBL/GenBank/DDBJ databases">
        <authorList>
            <person name="Cucini C."/>
            <person name="Frati F."/>
        </authorList>
    </citation>
    <scope>NUCLEOTIDE SEQUENCE [LARGE SCALE GENOMIC DNA]</scope>
</reference>
<dbReference type="PANTHER" id="PTHR11360:SF284">
    <property type="entry name" value="EG:103B4.3 PROTEIN-RELATED"/>
    <property type="match status" value="1"/>
</dbReference>
<keyword evidence="2" id="KW-0812">Transmembrane</keyword>
<feature type="transmembrane region" description="Helical" evidence="2">
    <location>
        <begin position="73"/>
        <end position="91"/>
    </location>
</feature>
<dbReference type="Proteomes" id="UP001642540">
    <property type="component" value="Unassembled WGS sequence"/>
</dbReference>
<feature type="transmembrane region" description="Helical" evidence="2">
    <location>
        <begin position="7"/>
        <end position="34"/>
    </location>
</feature>
<dbReference type="Gene3D" id="1.20.1250.20">
    <property type="entry name" value="MFS general substrate transporter like domains"/>
    <property type="match status" value="2"/>
</dbReference>
<feature type="transmembrane region" description="Helical" evidence="2">
    <location>
        <begin position="543"/>
        <end position="565"/>
    </location>
</feature>
<feature type="transmembrane region" description="Helical" evidence="2">
    <location>
        <begin position="97"/>
        <end position="122"/>
    </location>
</feature>
<dbReference type="InterPro" id="IPR050327">
    <property type="entry name" value="Proton-linked_MCT"/>
</dbReference>
<protein>
    <submittedName>
        <fullName evidence="3">Uncharacterized protein</fullName>
    </submittedName>
</protein>
<evidence type="ECO:0000256" key="2">
    <source>
        <dbReference type="SAM" id="Phobius"/>
    </source>
</evidence>
<feature type="transmembrane region" description="Helical" evidence="2">
    <location>
        <begin position="487"/>
        <end position="508"/>
    </location>
</feature>
<comment type="caution">
    <text evidence="3">The sequence shown here is derived from an EMBL/GenBank/DDBJ whole genome shotgun (WGS) entry which is preliminary data.</text>
</comment>
<feature type="region of interest" description="Disordered" evidence="1">
    <location>
        <begin position="291"/>
        <end position="334"/>
    </location>
</feature>
<dbReference type="EMBL" id="CAXLJM020000051">
    <property type="protein sequence ID" value="CAL8115240.1"/>
    <property type="molecule type" value="Genomic_DNA"/>
</dbReference>
<feature type="region of interest" description="Disordered" evidence="1">
    <location>
        <begin position="187"/>
        <end position="207"/>
    </location>
</feature>
<keyword evidence="2" id="KW-0472">Membrane</keyword>
<sequence>MMDKDRGYAWVILGASTILMCIGPSTYTSFGFLISDLPITPPNQTWFLIILYGFWQASAILASLYAKKSPRQLATTGTALAAIGFLISASTVEDPSWLYLTFSIFIGFGLGLSFHTAYLVVMSNFEQYKGLANGICQLSIAIGQITTPFLFTVVSMPRDRFQIKALTTAVGFLTTLFFVVPNHSVSRRPSVNPYSKNRRYSTASRRSSYGETLPLQIGIGSVSSNSYPINQGQMRPRRRSQYLLAVSTSLLPNIPEEPESSNSINETLASTSSDSDLPSLQQDLASQSVNVLSHSENDNFSTSNNTEIQITEAGDNPNDRNEDETRSENENELQVFTLEATMRRKSEGCIPTCVNNFSNVNNKLGNGTVPSAPNDKNTENKKVVQLNRQNSESQSQFQSNSSLSSIVIGKNNGNVGNKQDSTSSKRQSTALKIRKQGESIIDWSLFTDFHFCNMAAFSALCTVSIVNFPLVLYAYVLSLCEECKEEATMAVLIIYVADLISRLVISYLSDYQLLRRRTAFLIACSFAGFLIAATIVVKDIPLIYFFSVVYGLCMATLASSEYLMFIESFGFQRFPQIYGIVNMFKLIVAAALGAFVWNPLSIYLYPIHPLDSKADTRNASLFCDSLDLFEPSHPTSSSMTRLLLSLAVPSLLCSIAWIMEDIYKASHKCSEPVNKTETSSSHVNKTEVP</sequence>
<feature type="transmembrane region" description="Helical" evidence="2">
    <location>
        <begin position="454"/>
        <end position="475"/>
    </location>
</feature>
<evidence type="ECO:0000313" key="4">
    <source>
        <dbReference type="Proteomes" id="UP001642540"/>
    </source>
</evidence>
<evidence type="ECO:0000256" key="1">
    <source>
        <dbReference type="SAM" id="MobiDB-lite"/>
    </source>
</evidence>
<feature type="compositionally biased region" description="Polar residues" evidence="1">
    <location>
        <begin position="291"/>
        <end position="309"/>
    </location>
</feature>
<organism evidence="3 4">
    <name type="scientific">Orchesella dallaii</name>
    <dbReference type="NCBI Taxonomy" id="48710"/>
    <lineage>
        <taxon>Eukaryota</taxon>
        <taxon>Metazoa</taxon>
        <taxon>Ecdysozoa</taxon>
        <taxon>Arthropoda</taxon>
        <taxon>Hexapoda</taxon>
        <taxon>Collembola</taxon>
        <taxon>Entomobryomorpha</taxon>
        <taxon>Entomobryoidea</taxon>
        <taxon>Orchesellidae</taxon>
        <taxon>Orchesellinae</taxon>
        <taxon>Orchesella</taxon>
    </lineage>
</organism>
<feature type="transmembrane region" description="Helical" evidence="2">
    <location>
        <begin position="639"/>
        <end position="658"/>
    </location>
</feature>
<feature type="transmembrane region" description="Helical" evidence="2">
    <location>
        <begin position="46"/>
        <end position="66"/>
    </location>
</feature>
<feature type="transmembrane region" description="Helical" evidence="2">
    <location>
        <begin position="134"/>
        <end position="155"/>
    </location>
</feature>
<gene>
    <name evidence="3" type="ORF">ODALV1_LOCUS16768</name>
</gene>
<feature type="compositionally biased region" description="Basic and acidic residues" evidence="1">
    <location>
        <begin position="317"/>
        <end position="329"/>
    </location>
</feature>
<dbReference type="InterPro" id="IPR036259">
    <property type="entry name" value="MFS_trans_sf"/>
</dbReference>